<dbReference type="GeneID" id="104592059"/>
<evidence type="ECO:0000313" key="15">
    <source>
        <dbReference type="RefSeq" id="XP_010249511.1"/>
    </source>
</evidence>
<dbReference type="InterPro" id="IPR002401">
    <property type="entry name" value="Cyt_P450_E_grp-I"/>
</dbReference>
<dbReference type="OMA" id="GLASCPH"/>
<dbReference type="eggNOG" id="KOG0157">
    <property type="taxonomic scope" value="Eukaryota"/>
</dbReference>
<evidence type="ECO:0000256" key="1">
    <source>
        <dbReference type="ARBA" id="ARBA00004370"/>
    </source>
</evidence>
<dbReference type="InterPro" id="IPR001128">
    <property type="entry name" value="Cyt_P450"/>
</dbReference>
<dbReference type="Proteomes" id="UP000189703">
    <property type="component" value="Unplaced"/>
</dbReference>
<evidence type="ECO:0000256" key="9">
    <source>
        <dbReference type="ARBA" id="ARBA00023033"/>
    </source>
</evidence>
<evidence type="ECO:0000313" key="14">
    <source>
        <dbReference type="RefSeq" id="XP_010249510.1"/>
    </source>
</evidence>
<evidence type="ECO:0000256" key="10">
    <source>
        <dbReference type="ARBA" id="ARBA00023136"/>
    </source>
</evidence>
<keyword evidence="7 12" id="KW-0560">Oxidoreductase</keyword>
<dbReference type="STRING" id="4432.A0A1U7ZA80"/>
<evidence type="ECO:0000256" key="5">
    <source>
        <dbReference type="ARBA" id="ARBA00022723"/>
    </source>
</evidence>
<keyword evidence="10" id="KW-0472">Membrane</keyword>
<dbReference type="InterPro" id="IPR050665">
    <property type="entry name" value="Cytochrome_P450_Monooxygen"/>
</dbReference>
<evidence type="ECO:0000256" key="3">
    <source>
        <dbReference type="ARBA" id="ARBA00022617"/>
    </source>
</evidence>
<organism evidence="13 14">
    <name type="scientific">Nelumbo nucifera</name>
    <name type="common">Sacred lotus</name>
    <dbReference type="NCBI Taxonomy" id="4432"/>
    <lineage>
        <taxon>Eukaryota</taxon>
        <taxon>Viridiplantae</taxon>
        <taxon>Streptophyta</taxon>
        <taxon>Embryophyta</taxon>
        <taxon>Tracheophyta</taxon>
        <taxon>Spermatophyta</taxon>
        <taxon>Magnoliopsida</taxon>
        <taxon>Proteales</taxon>
        <taxon>Nelumbonaceae</taxon>
        <taxon>Nelumbo</taxon>
    </lineage>
</organism>
<proteinExistence type="inferred from homology"/>
<evidence type="ECO:0000256" key="2">
    <source>
        <dbReference type="ARBA" id="ARBA00010617"/>
    </source>
</evidence>
<dbReference type="PROSITE" id="PS00086">
    <property type="entry name" value="CYTOCHROME_P450"/>
    <property type="match status" value="1"/>
</dbReference>
<dbReference type="InterPro" id="IPR017972">
    <property type="entry name" value="Cyt_P450_CS"/>
</dbReference>
<dbReference type="PRINTS" id="PR00385">
    <property type="entry name" value="P450"/>
</dbReference>
<dbReference type="SUPFAM" id="SSF48264">
    <property type="entry name" value="Cytochrome P450"/>
    <property type="match status" value="1"/>
</dbReference>
<dbReference type="GO" id="GO:0020037">
    <property type="term" value="F:heme binding"/>
    <property type="evidence" value="ECO:0007669"/>
    <property type="project" value="InterPro"/>
</dbReference>
<keyword evidence="3 11" id="KW-0349">Heme</keyword>
<protein>
    <submittedName>
        <fullName evidence="14 15">Cytochrome P450 714C2-like</fullName>
    </submittedName>
</protein>
<dbReference type="GO" id="GO:0016705">
    <property type="term" value="F:oxidoreductase activity, acting on paired donors, with incorporation or reduction of molecular oxygen"/>
    <property type="evidence" value="ECO:0007669"/>
    <property type="project" value="InterPro"/>
</dbReference>
<evidence type="ECO:0000256" key="7">
    <source>
        <dbReference type="ARBA" id="ARBA00023002"/>
    </source>
</evidence>
<comment type="cofactor">
    <cofactor evidence="11">
        <name>heme</name>
        <dbReference type="ChEBI" id="CHEBI:30413"/>
    </cofactor>
</comment>
<dbReference type="GO" id="GO:0005506">
    <property type="term" value="F:iron ion binding"/>
    <property type="evidence" value="ECO:0007669"/>
    <property type="project" value="InterPro"/>
</dbReference>
<comment type="similarity">
    <text evidence="2 12">Belongs to the cytochrome P450 family.</text>
</comment>
<dbReference type="InterPro" id="IPR036396">
    <property type="entry name" value="Cyt_P450_sf"/>
</dbReference>
<dbReference type="Pfam" id="PF00067">
    <property type="entry name" value="p450"/>
    <property type="match status" value="1"/>
</dbReference>
<dbReference type="PANTHER" id="PTHR24282">
    <property type="entry name" value="CYTOCHROME P450 FAMILY MEMBER"/>
    <property type="match status" value="1"/>
</dbReference>
<keyword evidence="8 11" id="KW-0408">Iron</keyword>
<evidence type="ECO:0000313" key="13">
    <source>
        <dbReference type="Proteomes" id="UP000189703"/>
    </source>
</evidence>
<evidence type="ECO:0000256" key="12">
    <source>
        <dbReference type="RuleBase" id="RU000461"/>
    </source>
</evidence>
<sequence length="524" mass="59413">MEWMEILTGLALALLASVCVYTHSVLWLRPQRLREKLRKQGIQGPRPSILTGNVWEIKTIQSKAAVSSTERHGRLTDDYAALLYPYLEFWRKQYGPIFTYATGTVQHLYISEPHLVKEISLCRSWDLGKPVYLVKQFWPLLGLGITRSNGQLWAHQRKIIAPEFFMDKVKGMVGLMIESALPLLKSWEDRVEGDGGIADIRIDEDLRNLSADVISKACFGSSYCYGKEIFSLIWALERTVSFAGVLNKIPAFRCLPTKNTREAWRLEEEIKELILKVATKRKEESNYVTSCETEKDLLQMILEAACADQLDQETANRFVVDNCKNIYLAGHETVASVATWTLMLLASHPEWQSRARTEVFDVSGGGLPDADLLFKMKTLTMVIQETLRLFPPTSFVSREAFEEMQLGGFRIPKGVNIWIPIPTLHRIPEIWGPDSDEFKPERFAHGIFGACKLPQVFIPFGLGPRTCLGQKFAMAELKTVLSLLLSKFSFSLSPKYVHSPSFKMVLEPQYGMNLLVSRRSKAGP</sequence>
<comment type="subcellular location">
    <subcellularLocation>
        <location evidence="1">Membrane</location>
    </subcellularLocation>
</comment>
<evidence type="ECO:0000256" key="6">
    <source>
        <dbReference type="ARBA" id="ARBA00022989"/>
    </source>
</evidence>
<gene>
    <name evidence="14 15" type="primary">LOC104592059</name>
</gene>
<accession>A0A1U7ZA80</accession>
<feature type="binding site" description="axial binding residue" evidence="11">
    <location>
        <position position="467"/>
    </location>
    <ligand>
        <name>heme</name>
        <dbReference type="ChEBI" id="CHEBI:30413"/>
    </ligand>
    <ligandPart>
        <name>Fe</name>
        <dbReference type="ChEBI" id="CHEBI:18248"/>
    </ligandPart>
</feature>
<reference evidence="14 15" key="1">
    <citation type="submission" date="2025-04" db="UniProtKB">
        <authorList>
            <consortium name="RefSeq"/>
        </authorList>
    </citation>
    <scope>IDENTIFICATION</scope>
</reference>
<dbReference type="RefSeq" id="XP_010249511.1">
    <property type="nucleotide sequence ID" value="XM_010251209.2"/>
</dbReference>
<dbReference type="KEGG" id="nnu:104592059"/>
<keyword evidence="13" id="KW-1185">Reference proteome</keyword>
<keyword evidence="4" id="KW-0812">Transmembrane</keyword>
<keyword evidence="9 12" id="KW-0503">Monooxygenase</keyword>
<dbReference type="OrthoDB" id="1470350at2759"/>
<dbReference type="Gene3D" id="1.10.630.10">
    <property type="entry name" value="Cytochrome P450"/>
    <property type="match status" value="1"/>
</dbReference>
<evidence type="ECO:0000256" key="4">
    <source>
        <dbReference type="ARBA" id="ARBA00022692"/>
    </source>
</evidence>
<dbReference type="AlphaFoldDB" id="A0A1U7ZA80"/>
<keyword evidence="5 11" id="KW-0479">Metal-binding</keyword>
<evidence type="ECO:0000256" key="11">
    <source>
        <dbReference type="PIRSR" id="PIRSR602401-1"/>
    </source>
</evidence>
<dbReference type="GO" id="GO:0004497">
    <property type="term" value="F:monooxygenase activity"/>
    <property type="evidence" value="ECO:0000318"/>
    <property type="project" value="GO_Central"/>
</dbReference>
<dbReference type="RefSeq" id="XP_010249510.1">
    <property type="nucleotide sequence ID" value="XM_010251208.2"/>
</dbReference>
<evidence type="ECO:0000256" key="8">
    <source>
        <dbReference type="ARBA" id="ARBA00023004"/>
    </source>
</evidence>
<name>A0A1U7ZA80_NELNU</name>
<dbReference type="PANTHER" id="PTHR24282:SF36">
    <property type="entry name" value="CYTOCHROME P450 714A1-RELATED"/>
    <property type="match status" value="1"/>
</dbReference>
<dbReference type="GO" id="GO:0016020">
    <property type="term" value="C:membrane"/>
    <property type="evidence" value="ECO:0007669"/>
    <property type="project" value="UniProtKB-SubCell"/>
</dbReference>
<dbReference type="PRINTS" id="PR00463">
    <property type="entry name" value="EP450I"/>
</dbReference>
<keyword evidence="6" id="KW-1133">Transmembrane helix</keyword>